<dbReference type="InterPro" id="IPR035992">
    <property type="entry name" value="Ricin_B-like_lectins"/>
</dbReference>
<dbReference type="Pfam" id="PF13229">
    <property type="entry name" value="Beta_helix"/>
    <property type="match status" value="1"/>
</dbReference>
<keyword evidence="1" id="KW-0732">Signal</keyword>
<gene>
    <name evidence="7" type="ORF">SAMN04487910_3311</name>
</gene>
<dbReference type="InterPro" id="IPR011459">
    <property type="entry name" value="DUF1565"/>
</dbReference>
<dbReference type="STRING" id="1038014.SAMN04487910_3311"/>
<accession>A0A1H7T7U0</accession>
<feature type="region of interest" description="Disordered" evidence="2">
    <location>
        <begin position="552"/>
        <end position="573"/>
    </location>
</feature>
<dbReference type="SUPFAM" id="SSF50370">
    <property type="entry name" value="Ricin B-like lectins"/>
    <property type="match status" value="1"/>
</dbReference>
<dbReference type="InterPro" id="IPR011050">
    <property type="entry name" value="Pectin_lyase_fold/virulence"/>
</dbReference>
<dbReference type="OrthoDB" id="1153457at2"/>
<reference evidence="8" key="1">
    <citation type="submission" date="2016-10" db="EMBL/GenBank/DDBJ databases">
        <authorList>
            <person name="Varghese N."/>
            <person name="Submissions S."/>
        </authorList>
    </citation>
    <scope>NUCLEOTIDE SEQUENCE [LARGE SCALE GENOMIC DNA]</scope>
    <source>
        <strain evidence="8">DSM 25232 / NCIMB 14723 / 92V</strain>
    </source>
</reference>
<dbReference type="EMBL" id="FOAB01000006">
    <property type="protein sequence ID" value="SEL80589.1"/>
    <property type="molecule type" value="Genomic_DNA"/>
</dbReference>
<evidence type="ECO:0000313" key="7">
    <source>
        <dbReference type="EMBL" id="SEL80589.1"/>
    </source>
</evidence>
<dbReference type="AlphaFoldDB" id="A0A1H7T7U0"/>
<evidence type="ECO:0000259" key="5">
    <source>
        <dbReference type="Pfam" id="PF14200"/>
    </source>
</evidence>
<dbReference type="InterPro" id="IPR039448">
    <property type="entry name" value="Beta_helix"/>
</dbReference>
<dbReference type="SUPFAM" id="SSF51126">
    <property type="entry name" value="Pectin lyase-like"/>
    <property type="match status" value="1"/>
</dbReference>
<dbReference type="PANTHER" id="PTHR36453:SF1">
    <property type="entry name" value="RIGHT HANDED BETA HELIX DOMAIN-CONTAINING PROTEIN"/>
    <property type="match status" value="1"/>
</dbReference>
<evidence type="ECO:0000259" key="3">
    <source>
        <dbReference type="Pfam" id="PF07602"/>
    </source>
</evidence>
<dbReference type="Gene3D" id="2.80.10.50">
    <property type="match status" value="1"/>
</dbReference>
<evidence type="ECO:0000259" key="6">
    <source>
        <dbReference type="Pfam" id="PF18962"/>
    </source>
</evidence>
<dbReference type="CDD" id="cd00161">
    <property type="entry name" value="beta-trefoil_Ricin-like"/>
    <property type="match status" value="1"/>
</dbReference>
<feature type="domain" description="DUF1565" evidence="3">
    <location>
        <begin position="36"/>
        <end position="74"/>
    </location>
</feature>
<name>A0A1H7T7U0_AQUAM</name>
<dbReference type="PANTHER" id="PTHR36453">
    <property type="entry name" value="SECRETED PROTEIN-RELATED"/>
    <property type="match status" value="1"/>
</dbReference>
<dbReference type="Pfam" id="PF18962">
    <property type="entry name" value="Por_Secre_tail"/>
    <property type="match status" value="1"/>
</dbReference>
<evidence type="ECO:0000256" key="2">
    <source>
        <dbReference type="SAM" id="MobiDB-lite"/>
    </source>
</evidence>
<feature type="domain" description="Ricin B lectin" evidence="5">
    <location>
        <begin position="910"/>
        <end position="993"/>
    </location>
</feature>
<proteinExistence type="predicted"/>
<dbReference type="PROSITE" id="PS50231">
    <property type="entry name" value="RICIN_B_LECTIN"/>
    <property type="match status" value="1"/>
</dbReference>
<dbReference type="InterPro" id="IPR026444">
    <property type="entry name" value="Secre_tail"/>
</dbReference>
<dbReference type="Proteomes" id="UP000198521">
    <property type="component" value="Unassembled WGS sequence"/>
</dbReference>
<dbReference type="InterPro" id="IPR000772">
    <property type="entry name" value="Ricin_B_lectin"/>
</dbReference>
<dbReference type="Gene3D" id="2.160.20.10">
    <property type="entry name" value="Single-stranded right-handed beta-helix, Pectin lyase-like"/>
    <property type="match status" value="2"/>
</dbReference>
<dbReference type="InterPro" id="IPR012334">
    <property type="entry name" value="Pectin_lyas_fold"/>
</dbReference>
<dbReference type="RefSeq" id="WP_091410523.1">
    <property type="nucleotide sequence ID" value="NZ_FOAB01000006.1"/>
</dbReference>
<evidence type="ECO:0000259" key="4">
    <source>
        <dbReference type="Pfam" id="PF13229"/>
    </source>
</evidence>
<feature type="compositionally biased region" description="Polar residues" evidence="2">
    <location>
        <begin position="556"/>
        <end position="573"/>
    </location>
</feature>
<dbReference type="Pfam" id="PF07602">
    <property type="entry name" value="DUF1565"/>
    <property type="match status" value="1"/>
</dbReference>
<evidence type="ECO:0000313" key="8">
    <source>
        <dbReference type="Proteomes" id="UP000198521"/>
    </source>
</evidence>
<dbReference type="Pfam" id="PF14200">
    <property type="entry name" value="RicinB_lectin_2"/>
    <property type="match status" value="1"/>
</dbReference>
<feature type="domain" description="Right handed beta helix" evidence="4">
    <location>
        <begin position="347"/>
        <end position="497"/>
    </location>
</feature>
<dbReference type="NCBIfam" id="TIGR04183">
    <property type="entry name" value="Por_Secre_tail"/>
    <property type="match status" value="1"/>
</dbReference>
<keyword evidence="8" id="KW-1185">Reference proteome</keyword>
<protein>
    <submittedName>
        <fullName evidence="7">Por secretion system C-terminal sorting domain-containing protein</fullName>
    </submittedName>
</protein>
<sequence length="1094" mass="121412">MKANQKLQFILQKYVLILFLIITSSLCAKNIYVSKNGNDNNLGTQSKPYKTIAKASSVAQAGDVVIIGGGTYEELLRPVRSGTAGNPIIYRSKAGEKVIITAMQAVNNWSKDQGKIYKAQVTWDLGQDNMTLHNDKLMDLARWPNNVTQNLFKRDYLPACNRGAAGGGKTWLNYNGSQSNGNATSIPHAGKWQNGGSIHFYGGAGFLAWTDYVTNSSSNRIDFKLQRAQNWIQLRHNPGYTGHGIKKGEFFLQGIKEALDYKNEWFYDKRNKTLYVQIEGGGSPANNSIRFRRRTQTINLNKNYIHIEGIAVFGGSIDISGNNNKLYAVSSFYGNHTLGVINGFDSRRQSVLITGNKNLIEKCEIAWGAGNGVYDKGDDNRLLNSYVHDFNYLGNYDCVLNTRGAKRGKYRNNTLTRAGKDVIQAYVDGGEFAYNDISNNNFIADDGGLLYTTNARAAKSSIHHNTFHDSKARTGRFKGAGIYLDNDSKNWDVHHNVVWNTKWTNIQINWDGTNLNIFNNTFAKGSATMGAWHKPGTQFSNVKVWNNITDKEATDQDGNQETESTWEPQSDKQNNLVSRNSFKNYNNNDYTLKSGAQAIDYGRVISGYTEGYQGNKPDVGAYEFGVPPFRTGINWNPVLGPTGNGCYGLPGEGCNDTTIPDEIAFVNAATSIQPQTSYDFKVNYSASANREIVVEFWSSTGWLGQQMVNVNAGTGTANVTVDLASAPTPGAGYIYKAHIRPVGTTWQEAIDRDQVDNVTVANQTFADKVSFNNAQATIVQATSYSFDINYEASAARDIIVEFWSSTGWIAQQNEQVAKGIGTKTITVNLPNLPPPGNGYVYKVHIRPLNTSWQDAIDRDQVNNVTVSTRFTQLIPNGIYYIESPQNNERLLARALESHSARMHKPANFDDQKWEIKHISDNSYTIKNLGTNRYLEVPYARCENGTNVATWTDDVDSHKKWKIVKNGNDIYGVKPMHCLSRALDRAGGGVGANATIWDYNNTNANQKWKILSVGNRQDPTSDDSVLTVYPNPSKESITILGVEANDIITIYDLTGKIVKQTKLTTNNKSVNVSDMASGLYVLSVFGKDKVQFIKD</sequence>
<evidence type="ECO:0000256" key="1">
    <source>
        <dbReference type="ARBA" id="ARBA00022729"/>
    </source>
</evidence>
<feature type="domain" description="Secretion system C-terminal sorting" evidence="6">
    <location>
        <begin position="1027"/>
        <end position="1087"/>
    </location>
</feature>
<organism evidence="7 8">
    <name type="scientific">Aquimarina amphilecti</name>
    <dbReference type="NCBI Taxonomy" id="1038014"/>
    <lineage>
        <taxon>Bacteria</taxon>
        <taxon>Pseudomonadati</taxon>
        <taxon>Bacteroidota</taxon>
        <taxon>Flavobacteriia</taxon>
        <taxon>Flavobacteriales</taxon>
        <taxon>Flavobacteriaceae</taxon>
        <taxon>Aquimarina</taxon>
    </lineage>
</organism>